<dbReference type="Proteomes" id="UP000469452">
    <property type="component" value="Unassembled WGS sequence"/>
</dbReference>
<accession>A0A6A4Z971</accession>
<feature type="transmembrane region" description="Helical" evidence="1">
    <location>
        <begin position="279"/>
        <end position="299"/>
    </location>
</feature>
<proteinExistence type="predicted"/>
<protein>
    <submittedName>
        <fullName evidence="3">Uncharacterized protein</fullName>
    </submittedName>
</protein>
<dbReference type="VEuPathDB" id="FungiDB:H257_18266"/>
<keyword evidence="1" id="KW-1133">Transmembrane helix</keyword>
<evidence type="ECO:0000256" key="2">
    <source>
        <dbReference type="SAM" id="SignalP"/>
    </source>
</evidence>
<evidence type="ECO:0000313" key="3">
    <source>
        <dbReference type="EMBL" id="KAF0707069.1"/>
    </source>
</evidence>
<keyword evidence="1" id="KW-0812">Transmembrane</keyword>
<sequence>MRVGLATMSVFLAGVVQAGPSNDGVTENVLTGATNADFNAWFTNLWANDGCNVKNSDFSIATFNFDTDKNEFSKSTSSNVDANAVTITASQLNGYKLNALACKWKYDGATETTSTTPVWTKPNGNPKVTFAKAFALKLRNEEVTSVTATCDLWFHHDISEKRPALFAGISRAFALTNCDFPRLNSNEMSDQGRFIKDACANTWPTPGNTQNPAPFQACGGAMVFPSNATTPTTNYLDQATDLTCCAKKTVYNCAVVPGSTIKRCTEQGPAPAMAFAQAFSSPLVMVGLCGMAALVVVVAKKHQTATADDGYVSLLH</sequence>
<name>A0A6A4Z971_APHAT</name>
<dbReference type="AlphaFoldDB" id="A0A6A4Z971"/>
<feature type="chain" id="PRO_5025476127" evidence="2">
    <location>
        <begin position="19"/>
        <end position="316"/>
    </location>
</feature>
<keyword evidence="2" id="KW-0732">Signal</keyword>
<organism evidence="3 4">
    <name type="scientific">Aphanomyces astaci</name>
    <name type="common">Crayfish plague agent</name>
    <dbReference type="NCBI Taxonomy" id="112090"/>
    <lineage>
        <taxon>Eukaryota</taxon>
        <taxon>Sar</taxon>
        <taxon>Stramenopiles</taxon>
        <taxon>Oomycota</taxon>
        <taxon>Saprolegniomycetes</taxon>
        <taxon>Saprolegniales</taxon>
        <taxon>Verrucalvaceae</taxon>
        <taxon>Aphanomyces</taxon>
    </lineage>
</organism>
<feature type="signal peptide" evidence="2">
    <location>
        <begin position="1"/>
        <end position="18"/>
    </location>
</feature>
<reference evidence="3 4" key="1">
    <citation type="submission" date="2019-06" db="EMBL/GenBank/DDBJ databases">
        <title>Genomics analysis of Aphanomyces spp. identifies a new class of oomycete effector associated with host adaptation.</title>
        <authorList>
            <person name="Gaulin E."/>
        </authorList>
    </citation>
    <scope>NUCLEOTIDE SEQUENCE [LARGE SCALE GENOMIC DNA]</scope>
    <source>
        <strain evidence="3 4">E</strain>
    </source>
</reference>
<evidence type="ECO:0000313" key="4">
    <source>
        <dbReference type="Proteomes" id="UP000469452"/>
    </source>
</evidence>
<evidence type="ECO:0000256" key="1">
    <source>
        <dbReference type="SAM" id="Phobius"/>
    </source>
</evidence>
<gene>
    <name evidence="3" type="ORF">AaE_013788</name>
</gene>
<comment type="caution">
    <text evidence="3">The sequence shown here is derived from an EMBL/GenBank/DDBJ whole genome shotgun (WGS) entry which is preliminary data.</text>
</comment>
<keyword evidence="1" id="KW-0472">Membrane</keyword>
<dbReference type="EMBL" id="VJMI01019543">
    <property type="protein sequence ID" value="KAF0707069.1"/>
    <property type="molecule type" value="Genomic_DNA"/>
</dbReference>